<name>A0AAV2S1C0_MEGNR</name>
<keyword evidence="5" id="KW-0175">Coiled coil</keyword>
<dbReference type="GO" id="GO:0042273">
    <property type="term" value="P:ribosomal large subunit biogenesis"/>
    <property type="evidence" value="ECO:0007669"/>
    <property type="project" value="TreeGrafter"/>
</dbReference>
<evidence type="ECO:0000256" key="4">
    <source>
        <dbReference type="ARBA" id="ARBA00022517"/>
    </source>
</evidence>
<dbReference type="InterPro" id="IPR008610">
    <property type="entry name" value="Ebp2"/>
</dbReference>
<keyword evidence="9" id="KW-1185">Reference proteome</keyword>
<dbReference type="GO" id="GO:0034399">
    <property type="term" value="C:nuclear periphery"/>
    <property type="evidence" value="ECO:0007669"/>
    <property type="project" value="TreeGrafter"/>
</dbReference>
<dbReference type="GO" id="GO:0006364">
    <property type="term" value="P:rRNA processing"/>
    <property type="evidence" value="ECO:0007669"/>
    <property type="project" value="TreeGrafter"/>
</dbReference>
<evidence type="ECO:0000313" key="9">
    <source>
        <dbReference type="Proteomes" id="UP001497623"/>
    </source>
</evidence>
<gene>
    <name evidence="8" type="ORF">MNOR_LOCUS30175</name>
</gene>
<dbReference type="PANTHER" id="PTHR13028">
    <property type="entry name" value="RRNA PROCESSING PROTEIN EBNA1-BINDING PROTEIN-RELATED"/>
    <property type="match status" value="1"/>
</dbReference>
<dbReference type="AlphaFoldDB" id="A0AAV2S1C0"/>
<reference evidence="8 9" key="1">
    <citation type="submission" date="2024-05" db="EMBL/GenBank/DDBJ databases">
        <authorList>
            <person name="Wallberg A."/>
        </authorList>
    </citation>
    <scope>NUCLEOTIDE SEQUENCE [LARGE SCALE GENOMIC DNA]</scope>
</reference>
<comment type="function">
    <text evidence="1">Required for the processing of the 27S pre-rRNA.</text>
</comment>
<evidence type="ECO:0000256" key="2">
    <source>
        <dbReference type="ARBA" id="ARBA00004604"/>
    </source>
</evidence>
<accession>A0AAV2S1C0</accession>
<evidence type="ECO:0000256" key="6">
    <source>
        <dbReference type="ARBA" id="ARBA00023242"/>
    </source>
</evidence>
<dbReference type="GO" id="GO:0005730">
    <property type="term" value="C:nucleolus"/>
    <property type="evidence" value="ECO:0007669"/>
    <property type="project" value="UniProtKB-SubCell"/>
</dbReference>
<dbReference type="Pfam" id="PF05890">
    <property type="entry name" value="Ebp2"/>
    <property type="match status" value="1"/>
</dbReference>
<keyword evidence="4" id="KW-0690">Ribosome biogenesis</keyword>
<evidence type="ECO:0000256" key="5">
    <source>
        <dbReference type="ARBA" id="ARBA00023054"/>
    </source>
</evidence>
<sequence length="344" mass="40138">MSIGSDSESEYSEAEAEEYSDVDDIEAAEYDSDKELQEAFAKGELKPGLTVIAEKTEKVYKNNVAGLKQKLGELKQKLPWVERLDLINAPAAMAPEMSVEIEEHGQTREKRMKNSGFRNFELEEDMIHNDFKREMNFYRQAQASVLEGLSRLQDFGFSTKRPEDYFAQMAKSDEHMDKVRQKLQSSQVKQQLAERARKMRDLKKFGKKVQVEAIQRKHKEKRDMLDQINKFRKGKADAIDFLEDGPLRKNGDTRAQKKDLKKMLKYVLKSKQKYRKIERMLKMLKKNVEGNFSLGGYHILPRSGRLKNIMPSVKSCRYHLKSDAKKKPNHRGRTGRRDVTRRRN</sequence>
<evidence type="ECO:0000256" key="7">
    <source>
        <dbReference type="SAM" id="MobiDB-lite"/>
    </source>
</evidence>
<evidence type="ECO:0000313" key="8">
    <source>
        <dbReference type="EMBL" id="CAL4148080.1"/>
    </source>
</evidence>
<feature type="compositionally biased region" description="Acidic residues" evidence="7">
    <location>
        <begin position="7"/>
        <end position="24"/>
    </location>
</feature>
<feature type="compositionally biased region" description="Basic residues" evidence="7">
    <location>
        <begin position="327"/>
        <end position="344"/>
    </location>
</feature>
<dbReference type="GO" id="GO:0030687">
    <property type="term" value="C:preribosome, large subunit precursor"/>
    <property type="evidence" value="ECO:0007669"/>
    <property type="project" value="TreeGrafter"/>
</dbReference>
<dbReference type="EMBL" id="CAXKWB010036387">
    <property type="protein sequence ID" value="CAL4148080.1"/>
    <property type="molecule type" value="Genomic_DNA"/>
</dbReference>
<comment type="subcellular location">
    <subcellularLocation>
        <location evidence="2">Nucleus</location>
        <location evidence="2">Nucleolus</location>
    </subcellularLocation>
</comment>
<evidence type="ECO:0000256" key="1">
    <source>
        <dbReference type="ARBA" id="ARBA00003387"/>
    </source>
</evidence>
<dbReference type="PANTHER" id="PTHR13028:SF0">
    <property type="entry name" value="RRNA-PROCESSING PROTEIN EBP2-RELATED"/>
    <property type="match status" value="1"/>
</dbReference>
<comment type="caution">
    <text evidence="8">The sequence shown here is derived from an EMBL/GenBank/DDBJ whole genome shotgun (WGS) entry which is preliminary data.</text>
</comment>
<feature type="region of interest" description="Disordered" evidence="7">
    <location>
        <begin position="1"/>
        <end position="24"/>
    </location>
</feature>
<organism evidence="8 9">
    <name type="scientific">Meganyctiphanes norvegica</name>
    <name type="common">Northern krill</name>
    <name type="synonym">Thysanopoda norvegica</name>
    <dbReference type="NCBI Taxonomy" id="48144"/>
    <lineage>
        <taxon>Eukaryota</taxon>
        <taxon>Metazoa</taxon>
        <taxon>Ecdysozoa</taxon>
        <taxon>Arthropoda</taxon>
        <taxon>Crustacea</taxon>
        <taxon>Multicrustacea</taxon>
        <taxon>Malacostraca</taxon>
        <taxon>Eumalacostraca</taxon>
        <taxon>Eucarida</taxon>
        <taxon>Euphausiacea</taxon>
        <taxon>Euphausiidae</taxon>
        <taxon>Meganyctiphanes</taxon>
    </lineage>
</organism>
<dbReference type="Proteomes" id="UP001497623">
    <property type="component" value="Unassembled WGS sequence"/>
</dbReference>
<proteinExistence type="inferred from homology"/>
<protein>
    <submittedName>
        <fullName evidence="8">Uncharacterized protein</fullName>
    </submittedName>
</protein>
<evidence type="ECO:0000256" key="3">
    <source>
        <dbReference type="ARBA" id="ARBA00007336"/>
    </source>
</evidence>
<keyword evidence="6" id="KW-0539">Nucleus</keyword>
<comment type="similarity">
    <text evidence="3">Belongs to the EBP2 family.</text>
</comment>
<feature type="non-terminal residue" evidence="8">
    <location>
        <position position="344"/>
    </location>
</feature>
<feature type="region of interest" description="Disordered" evidence="7">
    <location>
        <begin position="321"/>
        <end position="344"/>
    </location>
</feature>